<dbReference type="PANTHER" id="PTHR12378:SF80">
    <property type="entry name" value="IP06716P-RELATED"/>
    <property type="match status" value="1"/>
</dbReference>
<evidence type="ECO:0000256" key="4">
    <source>
        <dbReference type="SAM" id="MobiDB-lite"/>
    </source>
</evidence>
<feature type="compositionally biased region" description="Basic residues" evidence="4">
    <location>
        <begin position="171"/>
        <end position="180"/>
    </location>
</feature>
<feature type="region of interest" description="Disordered" evidence="4">
    <location>
        <begin position="78"/>
        <end position="183"/>
    </location>
</feature>
<comment type="caution">
    <text evidence="6">The sequence shown here is derived from an EMBL/GenBank/DDBJ whole genome shotgun (WGS) entry which is preliminary data.</text>
</comment>
<dbReference type="GO" id="GO:0006508">
    <property type="term" value="P:proteolysis"/>
    <property type="evidence" value="ECO:0007669"/>
    <property type="project" value="UniProtKB-KW"/>
</dbReference>
<dbReference type="OrthoDB" id="412286at2759"/>
<feature type="domain" description="PPPDE" evidence="5">
    <location>
        <begin position="1"/>
        <end position="72"/>
    </location>
</feature>
<accession>A0A8H7EQV4</accession>
<gene>
    <name evidence="6" type="ORF">EC973_007573</name>
</gene>
<dbReference type="AlphaFoldDB" id="A0A8H7EQV4"/>
<comment type="similarity">
    <text evidence="1">Belongs to the DeSI family.</text>
</comment>
<feature type="compositionally biased region" description="Polar residues" evidence="4">
    <location>
        <begin position="151"/>
        <end position="170"/>
    </location>
</feature>
<feature type="compositionally biased region" description="Polar residues" evidence="4">
    <location>
        <begin position="112"/>
        <end position="134"/>
    </location>
</feature>
<dbReference type="Gene3D" id="3.90.1720.30">
    <property type="entry name" value="PPPDE domains"/>
    <property type="match status" value="1"/>
</dbReference>
<dbReference type="Pfam" id="PF05903">
    <property type="entry name" value="Peptidase_C97"/>
    <property type="match status" value="1"/>
</dbReference>
<organism evidence="6 7">
    <name type="scientific">Apophysomyces ossiformis</name>
    <dbReference type="NCBI Taxonomy" id="679940"/>
    <lineage>
        <taxon>Eukaryota</taxon>
        <taxon>Fungi</taxon>
        <taxon>Fungi incertae sedis</taxon>
        <taxon>Mucoromycota</taxon>
        <taxon>Mucoromycotina</taxon>
        <taxon>Mucoromycetes</taxon>
        <taxon>Mucorales</taxon>
        <taxon>Mucorineae</taxon>
        <taxon>Mucoraceae</taxon>
        <taxon>Apophysomyces</taxon>
    </lineage>
</organism>
<keyword evidence="2" id="KW-0645">Protease</keyword>
<dbReference type="GO" id="GO:0016579">
    <property type="term" value="P:protein deubiquitination"/>
    <property type="evidence" value="ECO:0007669"/>
    <property type="project" value="TreeGrafter"/>
</dbReference>
<keyword evidence="3" id="KW-0378">Hydrolase</keyword>
<sequence>MGYTTLSDNEIAHVLKEISKKFVGPSYNLLLRNCNHFTEELVFMLTKRHIPGWINRAAKLGTMFPCVIPSDWVEPPDLDSDAIRSPSSSTTTTATPSTSTSSAVSCSSKTPLKSTSASRQRGNAYGSSETSIRPSSPAMRKTSRRMCVSYSYPTSRQSSTASVDSHQFSNPHRHRHRRRSSVPSTLCRRLSNDGDSIIFIRSSPVLIEDECNMDDIVKEPDCYRPEVLRSATQLSIEASFQELER</sequence>
<evidence type="ECO:0000313" key="7">
    <source>
        <dbReference type="Proteomes" id="UP000605846"/>
    </source>
</evidence>
<dbReference type="PANTHER" id="PTHR12378">
    <property type="entry name" value="DESUMOYLATING ISOPEPTIDASE"/>
    <property type="match status" value="1"/>
</dbReference>
<evidence type="ECO:0000313" key="6">
    <source>
        <dbReference type="EMBL" id="KAF7727409.1"/>
    </source>
</evidence>
<protein>
    <recommendedName>
        <fullName evidence="5">PPPDE domain-containing protein</fullName>
    </recommendedName>
</protein>
<dbReference type="EMBL" id="JABAYA010000057">
    <property type="protein sequence ID" value="KAF7727409.1"/>
    <property type="molecule type" value="Genomic_DNA"/>
</dbReference>
<proteinExistence type="inferred from homology"/>
<evidence type="ECO:0000256" key="3">
    <source>
        <dbReference type="ARBA" id="ARBA00022801"/>
    </source>
</evidence>
<dbReference type="PROSITE" id="PS51858">
    <property type="entry name" value="PPPDE"/>
    <property type="match status" value="1"/>
</dbReference>
<name>A0A8H7EQV4_9FUNG</name>
<evidence type="ECO:0000259" key="5">
    <source>
        <dbReference type="PROSITE" id="PS51858"/>
    </source>
</evidence>
<evidence type="ECO:0000256" key="2">
    <source>
        <dbReference type="ARBA" id="ARBA00022670"/>
    </source>
</evidence>
<feature type="compositionally biased region" description="Low complexity" evidence="4">
    <location>
        <begin position="85"/>
        <end position="111"/>
    </location>
</feature>
<dbReference type="InterPro" id="IPR042266">
    <property type="entry name" value="PPPDE_sf"/>
</dbReference>
<keyword evidence="7" id="KW-1185">Reference proteome</keyword>
<reference evidence="6" key="1">
    <citation type="submission" date="2020-01" db="EMBL/GenBank/DDBJ databases">
        <title>Genome Sequencing of Three Apophysomyces-Like Fungal Strains Confirms a Novel Fungal Genus in the Mucoromycota with divergent Burkholderia-like Endosymbiotic Bacteria.</title>
        <authorList>
            <person name="Stajich J.E."/>
            <person name="Macias A.M."/>
            <person name="Carter-House D."/>
            <person name="Lovett B."/>
            <person name="Kasson L.R."/>
            <person name="Berry K."/>
            <person name="Grigoriev I."/>
            <person name="Chang Y."/>
            <person name="Spatafora J."/>
            <person name="Kasson M.T."/>
        </authorList>
    </citation>
    <scope>NUCLEOTIDE SEQUENCE</scope>
    <source>
        <strain evidence="6">NRRL A-21654</strain>
    </source>
</reference>
<evidence type="ECO:0000256" key="1">
    <source>
        <dbReference type="ARBA" id="ARBA00008140"/>
    </source>
</evidence>
<dbReference type="GO" id="GO:0101005">
    <property type="term" value="F:deubiquitinase activity"/>
    <property type="evidence" value="ECO:0007669"/>
    <property type="project" value="TreeGrafter"/>
</dbReference>
<dbReference type="Proteomes" id="UP000605846">
    <property type="component" value="Unassembled WGS sequence"/>
</dbReference>
<dbReference type="InterPro" id="IPR008580">
    <property type="entry name" value="PPPDE_dom"/>
</dbReference>